<dbReference type="Pfam" id="PF04392">
    <property type="entry name" value="ABC_sub_bind"/>
    <property type="match status" value="1"/>
</dbReference>
<dbReference type="AlphaFoldDB" id="A0A1E3XEL4"/>
<dbReference type="PANTHER" id="PTHR35271">
    <property type="entry name" value="ABC TRANSPORTER, SUBSTRATE-BINDING LIPOPROTEIN-RELATED"/>
    <property type="match status" value="1"/>
</dbReference>
<evidence type="ECO:0000313" key="1">
    <source>
        <dbReference type="EMBL" id="ODS34020.1"/>
    </source>
</evidence>
<accession>A0A1E3XEL4</accession>
<dbReference type="InterPro" id="IPR007487">
    <property type="entry name" value="ABC_transpt-TYRBP-like"/>
</dbReference>
<dbReference type="Proteomes" id="UP000094056">
    <property type="component" value="Unassembled WGS sequence"/>
</dbReference>
<dbReference type="EMBL" id="MAYW01000014">
    <property type="protein sequence ID" value="ODS34020.1"/>
    <property type="molecule type" value="Genomic_DNA"/>
</dbReference>
<evidence type="ECO:0000313" key="2">
    <source>
        <dbReference type="Proteomes" id="UP000094056"/>
    </source>
</evidence>
<dbReference type="Gene3D" id="3.40.50.2300">
    <property type="match status" value="1"/>
</dbReference>
<dbReference type="PANTHER" id="PTHR35271:SF1">
    <property type="entry name" value="ABC TRANSPORTER, SUBSTRATE-BINDING LIPOPROTEIN"/>
    <property type="match status" value="1"/>
</dbReference>
<sequence>MVIYHERFDLQGANITGISTEVLVEDQFAFLKELLGTVKNVGVIYDPSKTKNIVSKACLVAKKFELNLIKTEITFNKEVTSALKKIINEIDALWIIPDSTVITRGSLGVILETALKRHLPTFCTSSAIVREGAMTSISPDYTDIGLQAARIAQRLLNSPKVISLGVKQSDKLKLSLNIQTANRIGIDISSIQSRPNVVLYP</sequence>
<name>A0A1E3XEL4_9BACT</name>
<organism evidence="1 2">
    <name type="scientific">Candidatus Scalindua rubra</name>
    <dbReference type="NCBI Taxonomy" id="1872076"/>
    <lineage>
        <taxon>Bacteria</taxon>
        <taxon>Pseudomonadati</taxon>
        <taxon>Planctomycetota</taxon>
        <taxon>Candidatus Brocadiia</taxon>
        <taxon>Candidatus Brocadiales</taxon>
        <taxon>Candidatus Scalinduaceae</taxon>
        <taxon>Candidatus Scalindua</taxon>
    </lineage>
</organism>
<proteinExistence type="predicted"/>
<reference evidence="1 2" key="1">
    <citation type="submission" date="2016-07" db="EMBL/GenBank/DDBJ databases">
        <title>Draft genome of Scalindua rubra, obtained from a brine-seawater interface in the Red Sea, sheds light on salt adaptation in anammox bacteria.</title>
        <authorList>
            <person name="Speth D.R."/>
            <person name="Lagkouvardos I."/>
            <person name="Wang Y."/>
            <person name="Qian P.-Y."/>
            <person name="Dutilh B.E."/>
            <person name="Jetten M.S."/>
        </authorList>
    </citation>
    <scope>NUCLEOTIDE SEQUENCE [LARGE SCALE GENOMIC DNA]</scope>
    <source>
        <strain evidence="1">BSI-1</strain>
    </source>
</reference>
<protein>
    <submittedName>
        <fullName evidence="1">Uncharacterized protein</fullName>
    </submittedName>
</protein>
<gene>
    <name evidence="1" type="ORF">SCARUB_00793</name>
</gene>
<comment type="caution">
    <text evidence="1">The sequence shown here is derived from an EMBL/GenBank/DDBJ whole genome shotgun (WGS) entry which is preliminary data.</text>
</comment>